<proteinExistence type="predicted"/>
<protein>
    <submittedName>
        <fullName evidence="1">Uncharacterized protein</fullName>
    </submittedName>
</protein>
<evidence type="ECO:0000313" key="2">
    <source>
        <dbReference type="Proteomes" id="UP000821865"/>
    </source>
</evidence>
<gene>
    <name evidence="1" type="ORF">HPB49_002633</name>
</gene>
<comment type="caution">
    <text evidence="1">The sequence shown here is derived from an EMBL/GenBank/DDBJ whole genome shotgun (WGS) entry which is preliminary data.</text>
</comment>
<keyword evidence="2" id="KW-1185">Reference proteome</keyword>
<dbReference type="EMBL" id="CM023476">
    <property type="protein sequence ID" value="KAH7940626.1"/>
    <property type="molecule type" value="Genomic_DNA"/>
</dbReference>
<organism evidence="1 2">
    <name type="scientific">Dermacentor silvarum</name>
    <name type="common">Tick</name>
    <dbReference type="NCBI Taxonomy" id="543639"/>
    <lineage>
        <taxon>Eukaryota</taxon>
        <taxon>Metazoa</taxon>
        <taxon>Ecdysozoa</taxon>
        <taxon>Arthropoda</taxon>
        <taxon>Chelicerata</taxon>
        <taxon>Arachnida</taxon>
        <taxon>Acari</taxon>
        <taxon>Parasitiformes</taxon>
        <taxon>Ixodida</taxon>
        <taxon>Ixodoidea</taxon>
        <taxon>Ixodidae</taxon>
        <taxon>Rhipicephalinae</taxon>
        <taxon>Dermacentor</taxon>
    </lineage>
</organism>
<dbReference type="Proteomes" id="UP000821865">
    <property type="component" value="Chromosome 7"/>
</dbReference>
<name>A0ACB8CD65_DERSI</name>
<sequence>MRSASTRQRYLPPPPQSCRTFSQLSYEWQSYRRILVPTFQSICAIANHLTILKTHHIELVSRLLSVERMVLAGRIYGIAPYLAAPTNSCRGVIHGVAPGATPEELRDLDCYQADILARRMGNTNSALITFAGMHVHF</sequence>
<accession>A0ACB8CD65</accession>
<reference evidence="1" key="1">
    <citation type="submission" date="2020-05" db="EMBL/GenBank/DDBJ databases">
        <title>Large-scale comparative analyses of tick genomes elucidate their genetic diversity and vector capacities.</title>
        <authorList>
            <person name="Jia N."/>
            <person name="Wang J."/>
            <person name="Shi W."/>
            <person name="Du L."/>
            <person name="Sun Y."/>
            <person name="Zhan W."/>
            <person name="Jiang J."/>
            <person name="Wang Q."/>
            <person name="Zhang B."/>
            <person name="Ji P."/>
            <person name="Sakyi L.B."/>
            <person name="Cui X."/>
            <person name="Yuan T."/>
            <person name="Jiang B."/>
            <person name="Yang W."/>
            <person name="Lam T.T.-Y."/>
            <person name="Chang Q."/>
            <person name="Ding S."/>
            <person name="Wang X."/>
            <person name="Zhu J."/>
            <person name="Ruan X."/>
            <person name="Zhao L."/>
            <person name="Wei J."/>
            <person name="Que T."/>
            <person name="Du C."/>
            <person name="Cheng J."/>
            <person name="Dai P."/>
            <person name="Han X."/>
            <person name="Huang E."/>
            <person name="Gao Y."/>
            <person name="Liu J."/>
            <person name="Shao H."/>
            <person name="Ye R."/>
            <person name="Li L."/>
            <person name="Wei W."/>
            <person name="Wang X."/>
            <person name="Wang C."/>
            <person name="Yang T."/>
            <person name="Huo Q."/>
            <person name="Li W."/>
            <person name="Guo W."/>
            <person name="Chen H."/>
            <person name="Zhou L."/>
            <person name="Ni X."/>
            <person name="Tian J."/>
            <person name="Zhou Y."/>
            <person name="Sheng Y."/>
            <person name="Liu T."/>
            <person name="Pan Y."/>
            <person name="Xia L."/>
            <person name="Li J."/>
            <person name="Zhao F."/>
            <person name="Cao W."/>
        </authorList>
    </citation>
    <scope>NUCLEOTIDE SEQUENCE</scope>
    <source>
        <strain evidence="1">Dsil-2018</strain>
    </source>
</reference>
<evidence type="ECO:0000313" key="1">
    <source>
        <dbReference type="EMBL" id="KAH7940626.1"/>
    </source>
</evidence>